<dbReference type="InterPro" id="IPR058074">
    <property type="entry name" value="Bacteriocin-like"/>
</dbReference>
<gene>
    <name evidence="2" type="ORF">NCTC13492_03451</name>
    <name evidence="1" type="ORF">SAMN05421542_3619</name>
</gene>
<dbReference type="Proteomes" id="UP000199426">
    <property type="component" value="Unassembled WGS sequence"/>
</dbReference>
<evidence type="ECO:0000313" key="1">
    <source>
        <dbReference type="EMBL" id="SDJ50907.1"/>
    </source>
</evidence>
<dbReference type="EMBL" id="UAWB01000012">
    <property type="protein sequence ID" value="SQB46377.1"/>
    <property type="molecule type" value="Genomic_DNA"/>
</dbReference>
<accession>A0A2X2X371</accession>
<evidence type="ECO:0000313" key="2">
    <source>
        <dbReference type="EMBL" id="SQB46377.1"/>
    </source>
</evidence>
<protein>
    <submittedName>
        <fullName evidence="2">Uncharacterized protein</fullName>
    </submittedName>
</protein>
<dbReference type="NCBIfam" id="NF047798">
    <property type="entry name" value="leader_Chryseo"/>
    <property type="match status" value="1"/>
</dbReference>
<dbReference type="STRING" id="445960.SAMN05421542_3619"/>
<reference evidence="1 3" key="1">
    <citation type="submission" date="2016-10" db="EMBL/GenBank/DDBJ databases">
        <authorList>
            <person name="Varghese N."/>
            <person name="Submissions S."/>
        </authorList>
    </citation>
    <scope>NUCLEOTIDE SEQUENCE [LARGE SCALE GENOMIC DNA]</scope>
    <source>
        <strain evidence="1 3">DSM 19299</strain>
    </source>
</reference>
<reference evidence="2 4" key="2">
    <citation type="submission" date="2018-06" db="EMBL/GenBank/DDBJ databases">
        <authorList>
            <consortium name="Pathogen Informatics"/>
            <person name="Doyle S."/>
        </authorList>
    </citation>
    <scope>NUCLEOTIDE SEQUENCE [LARGE SCALE GENOMIC DNA]</scope>
    <source>
        <strain evidence="2 4">NCTC13492</strain>
    </source>
</reference>
<dbReference type="AlphaFoldDB" id="A0A2X2X371"/>
<proteinExistence type="predicted"/>
<dbReference type="Proteomes" id="UP000251670">
    <property type="component" value="Unassembled WGS sequence"/>
</dbReference>
<organism evidence="2 4">
    <name type="scientific">Chryseobacterium jejuense</name>
    <dbReference type="NCBI Taxonomy" id="445960"/>
    <lineage>
        <taxon>Bacteria</taxon>
        <taxon>Pseudomonadati</taxon>
        <taxon>Bacteroidota</taxon>
        <taxon>Flavobacteriia</taxon>
        <taxon>Flavobacteriales</taxon>
        <taxon>Weeksellaceae</taxon>
        <taxon>Chryseobacterium group</taxon>
        <taxon>Chryseobacterium</taxon>
    </lineage>
</organism>
<dbReference type="OrthoDB" id="1270052at2"/>
<evidence type="ECO:0000313" key="3">
    <source>
        <dbReference type="Proteomes" id="UP000199426"/>
    </source>
</evidence>
<dbReference type="EMBL" id="FNEG01000006">
    <property type="protein sequence ID" value="SDJ50907.1"/>
    <property type="molecule type" value="Genomic_DNA"/>
</dbReference>
<keyword evidence="3" id="KW-1185">Reference proteome</keyword>
<sequence>MKNLKKISKQTLKSINGGIDVCPKGMNVVYCPDNPVPQCFFYHNTLDCRS</sequence>
<evidence type="ECO:0000313" key="4">
    <source>
        <dbReference type="Proteomes" id="UP000251670"/>
    </source>
</evidence>
<name>A0A2X2X371_CHRJE</name>